<keyword evidence="2" id="KW-1185">Reference proteome</keyword>
<sequence>MSNDTTAPSLRWPGIVCGALLALAAILGLVIIAVPDISDRIHEALSPVLLRAEPGWIGAAVLMALGVAIVIGGLVFALRHGKTRDTAPVEAAGDTPAE</sequence>
<evidence type="ECO:0000313" key="2">
    <source>
        <dbReference type="Proteomes" id="UP000093355"/>
    </source>
</evidence>
<dbReference type="STRING" id="904291.A7J15_12405"/>
<organism evidence="1 2">
    <name type="scientific">Microbacterium sediminis</name>
    <dbReference type="NCBI Taxonomy" id="904291"/>
    <lineage>
        <taxon>Bacteria</taxon>
        <taxon>Bacillati</taxon>
        <taxon>Actinomycetota</taxon>
        <taxon>Actinomycetes</taxon>
        <taxon>Micrococcales</taxon>
        <taxon>Microbacteriaceae</taxon>
        <taxon>Microbacterium</taxon>
    </lineage>
</organism>
<name>A0A1B9NHX8_9MICO</name>
<accession>A0A1B9NHX8</accession>
<dbReference type="AlphaFoldDB" id="A0A1B9NHX8"/>
<proteinExistence type="predicted"/>
<dbReference type="RefSeq" id="WP_067028463.1">
    <property type="nucleotide sequence ID" value="NZ_CP038256.1"/>
</dbReference>
<gene>
    <name evidence="1" type="ORF">A7J15_12405</name>
</gene>
<dbReference type="Proteomes" id="UP000093355">
    <property type="component" value="Unassembled WGS sequence"/>
</dbReference>
<comment type="caution">
    <text evidence="1">The sequence shown here is derived from an EMBL/GenBank/DDBJ whole genome shotgun (WGS) entry which is preliminary data.</text>
</comment>
<evidence type="ECO:0000313" key="1">
    <source>
        <dbReference type="EMBL" id="OCG76219.1"/>
    </source>
</evidence>
<dbReference type="EMBL" id="LXMD01000005">
    <property type="protein sequence ID" value="OCG76219.1"/>
    <property type="molecule type" value="Genomic_DNA"/>
</dbReference>
<reference evidence="1 2" key="1">
    <citation type="submission" date="2016-05" db="EMBL/GenBank/DDBJ databases">
        <authorList>
            <person name="Lavstsen T."/>
            <person name="Jespersen J.S."/>
        </authorList>
    </citation>
    <scope>NUCLEOTIDE SEQUENCE [LARGE SCALE GENOMIC DNA]</scope>
    <source>
        <strain evidence="1 2">YLB-01</strain>
    </source>
</reference>
<protein>
    <submittedName>
        <fullName evidence="1">Uncharacterized protein</fullName>
    </submittedName>
</protein>